<proteinExistence type="predicted"/>
<keyword evidence="3" id="KW-1185">Reference proteome</keyword>
<organism evidence="2 3">
    <name type="scientific">Dorcoceras hygrometricum</name>
    <dbReference type="NCBI Taxonomy" id="472368"/>
    <lineage>
        <taxon>Eukaryota</taxon>
        <taxon>Viridiplantae</taxon>
        <taxon>Streptophyta</taxon>
        <taxon>Embryophyta</taxon>
        <taxon>Tracheophyta</taxon>
        <taxon>Spermatophyta</taxon>
        <taxon>Magnoliopsida</taxon>
        <taxon>eudicotyledons</taxon>
        <taxon>Gunneridae</taxon>
        <taxon>Pentapetalae</taxon>
        <taxon>asterids</taxon>
        <taxon>lamiids</taxon>
        <taxon>Lamiales</taxon>
        <taxon>Gesneriaceae</taxon>
        <taxon>Didymocarpoideae</taxon>
        <taxon>Trichosporeae</taxon>
        <taxon>Loxocarpinae</taxon>
        <taxon>Dorcoceras</taxon>
    </lineage>
</organism>
<protein>
    <submittedName>
        <fullName evidence="2">Splicing factor 3B subunit 1-like</fullName>
    </submittedName>
</protein>
<accession>A0A2Z7AKG6</accession>
<dbReference type="Proteomes" id="UP000250235">
    <property type="component" value="Unassembled WGS sequence"/>
</dbReference>
<dbReference type="AlphaFoldDB" id="A0A2Z7AKG6"/>
<reference evidence="2 3" key="1">
    <citation type="journal article" date="2015" name="Proc. Natl. Acad. Sci. U.S.A.">
        <title>The resurrection genome of Boea hygrometrica: A blueprint for survival of dehydration.</title>
        <authorList>
            <person name="Xiao L."/>
            <person name="Yang G."/>
            <person name="Zhang L."/>
            <person name="Yang X."/>
            <person name="Zhao S."/>
            <person name="Ji Z."/>
            <person name="Zhou Q."/>
            <person name="Hu M."/>
            <person name="Wang Y."/>
            <person name="Chen M."/>
            <person name="Xu Y."/>
            <person name="Jin H."/>
            <person name="Xiao X."/>
            <person name="Hu G."/>
            <person name="Bao F."/>
            <person name="Hu Y."/>
            <person name="Wan P."/>
            <person name="Li L."/>
            <person name="Deng X."/>
            <person name="Kuang T."/>
            <person name="Xiang C."/>
            <person name="Zhu J.K."/>
            <person name="Oliver M.J."/>
            <person name="He Y."/>
        </authorList>
    </citation>
    <scope>NUCLEOTIDE SEQUENCE [LARGE SCALE GENOMIC DNA]</scope>
    <source>
        <strain evidence="3">cv. XS01</strain>
    </source>
</reference>
<dbReference type="EMBL" id="KV016355">
    <property type="protein sequence ID" value="KZV19681.1"/>
    <property type="molecule type" value="Genomic_DNA"/>
</dbReference>
<feature type="region of interest" description="Disordered" evidence="1">
    <location>
        <begin position="219"/>
        <end position="238"/>
    </location>
</feature>
<evidence type="ECO:0000313" key="3">
    <source>
        <dbReference type="Proteomes" id="UP000250235"/>
    </source>
</evidence>
<gene>
    <name evidence="2" type="ORF">F511_34571</name>
</gene>
<evidence type="ECO:0000313" key="2">
    <source>
        <dbReference type="EMBL" id="KZV19681.1"/>
    </source>
</evidence>
<name>A0A2Z7AKG6_9LAMI</name>
<evidence type="ECO:0000256" key="1">
    <source>
        <dbReference type="SAM" id="MobiDB-lite"/>
    </source>
</evidence>
<sequence>MAIGRDVRQGAHVAAGKSAQQLRMLCDHACNARRCIGLLRATSAHDSIHHAPIIAPCLALDRLAFASLARPACNSRALMHARRRAPPHVATADGHTEILNYSVATDLTLVAVAQEAVPIQMILTVTPTAPKRKAPKRRLQLPAGSDDEIVEKASNVMKTDMGESDMVMERTDKDTETVPAGIEHSTAVNDEDDNLDGAENEISRKMAYFTAPKQYLEETLRSGEDDDISGVEKPRPDDIRKDVKDQKVALSTEFEDRVAAVSNDLLDFRAQAQENYNNLSSQLGELVAYINRGGNDKKAISPLLETEAQGVEVAEAKVIGADPQLVDLTGEMPDIG</sequence>
<dbReference type="OrthoDB" id="1741306at2759"/>